<sequence>MRRLYDALAEIVHPSIVSNGLAAELAGIDAAEVDRRVGACLLLCADIAGAADLAASLIRVGIGAPEAWKIASAGMAHVGGRTDFAPANEQEPA</sequence>
<comment type="caution">
    <text evidence="1">The sequence shown here is derived from an EMBL/GenBank/DDBJ whole genome shotgun (WGS) entry which is preliminary data.</text>
</comment>
<evidence type="ECO:0000313" key="1">
    <source>
        <dbReference type="EMBL" id="RAK68882.1"/>
    </source>
</evidence>
<dbReference type="AlphaFoldDB" id="A0A328BNB7"/>
<gene>
    <name evidence="1" type="ORF">DJ019_02385</name>
</gene>
<dbReference type="RefSeq" id="WP_111274374.1">
    <property type="nucleotide sequence ID" value="NZ_QFYS01000001.1"/>
</dbReference>
<evidence type="ECO:0000313" key="2">
    <source>
        <dbReference type="Proteomes" id="UP000249524"/>
    </source>
</evidence>
<organism evidence="1 2">
    <name type="scientific">Phenylobacterium kunshanense</name>
    <dbReference type="NCBI Taxonomy" id="1445034"/>
    <lineage>
        <taxon>Bacteria</taxon>
        <taxon>Pseudomonadati</taxon>
        <taxon>Pseudomonadota</taxon>
        <taxon>Alphaproteobacteria</taxon>
        <taxon>Caulobacterales</taxon>
        <taxon>Caulobacteraceae</taxon>
        <taxon>Phenylobacterium</taxon>
    </lineage>
</organism>
<reference evidence="1 2" key="1">
    <citation type="submission" date="2018-05" db="EMBL/GenBank/DDBJ databases">
        <authorList>
            <person name="Lanie J.A."/>
            <person name="Ng W.-L."/>
            <person name="Kazmierczak K.M."/>
            <person name="Andrzejewski T.M."/>
            <person name="Davidsen T.M."/>
            <person name="Wayne K.J."/>
            <person name="Tettelin H."/>
            <person name="Glass J.I."/>
            <person name="Rusch D."/>
            <person name="Podicherti R."/>
            <person name="Tsui H.-C.T."/>
            <person name="Winkler M.E."/>
        </authorList>
    </citation>
    <scope>NUCLEOTIDE SEQUENCE [LARGE SCALE GENOMIC DNA]</scope>
    <source>
        <strain evidence="1 2">BUT-10</strain>
    </source>
</reference>
<proteinExistence type="predicted"/>
<name>A0A328BNB7_9CAUL</name>
<keyword evidence="2" id="KW-1185">Reference proteome</keyword>
<protein>
    <submittedName>
        <fullName evidence="1">Uncharacterized protein</fullName>
    </submittedName>
</protein>
<accession>A0A328BNB7</accession>
<dbReference type="Proteomes" id="UP000249524">
    <property type="component" value="Unassembled WGS sequence"/>
</dbReference>
<dbReference type="EMBL" id="QFYS01000001">
    <property type="protein sequence ID" value="RAK68882.1"/>
    <property type="molecule type" value="Genomic_DNA"/>
</dbReference>